<keyword evidence="2" id="KW-1185">Reference proteome</keyword>
<sequence length="63" mass="6447">MTAQPGHTGSAEATGISMEALAASRCVAGLAHHRDLLPAETLADPLRAETVAGSRPALVRDAR</sequence>
<name>A0ABW6MQU3_9ACTN</name>
<reference evidence="1 2" key="1">
    <citation type="submission" date="2024-10" db="EMBL/GenBank/DDBJ databases">
        <title>The Natural Products Discovery Center: Release of the First 8490 Sequenced Strains for Exploring Actinobacteria Biosynthetic Diversity.</title>
        <authorList>
            <person name="Kalkreuter E."/>
            <person name="Kautsar S.A."/>
            <person name="Yang D."/>
            <person name="Bader C.D."/>
            <person name="Teijaro C.N."/>
            <person name="Fluegel L."/>
            <person name="Davis C.M."/>
            <person name="Simpson J.R."/>
            <person name="Lauterbach L."/>
            <person name="Steele A.D."/>
            <person name="Gui C."/>
            <person name="Meng S."/>
            <person name="Li G."/>
            <person name="Viehrig K."/>
            <person name="Ye F."/>
            <person name="Su P."/>
            <person name="Kiefer A.F."/>
            <person name="Nichols A."/>
            <person name="Cepeda A.J."/>
            <person name="Yan W."/>
            <person name="Fan B."/>
            <person name="Jiang Y."/>
            <person name="Adhikari A."/>
            <person name="Zheng C.-J."/>
            <person name="Schuster L."/>
            <person name="Cowan T.M."/>
            <person name="Smanski M.J."/>
            <person name="Chevrette M.G."/>
            <person name="De Carvalho L.P.S."/>
            <person name="Shen B."/>
        </authorList>
    </citation>
    <scope>NUCLEOTIDE SEQUENCE [LARGE SCALE GENOMIC DNA]</scope>
    <source>
        <strain evidence="1 2">NPDC005497</strain>
    </source>
</reference>
<evidence type="ECO:0000313" key="2">
    <source>
        <dbReference type="Proteomes" id="UP001601422"/>
    </source>
</evidence>
<dbReference type="Proteomes" id="UP001601422">
    <property type="component" value="Unassembled WGS sequence"/>
</dbReference>
<proteinExistence type="predicted"/>
<protein>
    <submittedName>
        <fullName evidence="1">Uncharacterized protein</fullName>
    </submittedName>
</protein>
<dbReference type="EMBL" id="JBIAJP010000001">
    <property type="protein sequence ID" value="MFF0003410.1"/>
    <property type="molecule type" value="Genomic_DNA"/>
</dbReference>
<accession>A0ABW6MQU3</accession>
<organism evidence="1 2">
    <name type="scientific">Streptomyces tibetensis</name>
    <dbReference type="NCBI Taxonomy" id="2382123"/>
    <lineage>
        <taxon>Bacteria</taxon>
        <taxon>Bacillati</taxon>
        <taxon>Actinomycetota</taxon>
        <taxon>Actinomycetes</taxon>
        <taxon>Kitasatosporales</taxon>
        <taxon>Streptomycetaceae</taxon>
        <taxon>Streptomyces</taxon>
    </lineage>
</organism>
<comment type="caution">
    <text evidence="1">The sequence shown here is derived from an EMBL/GenBank/DDBJ whole genome shotgun (WGS) entry which is preliminary data.</text>
</comment>
<gene>
    <name evidence="1" type="ORF">ACFYQT_08125</name>
</gene>
<dbReference type="RefSeq" id="WP_361952673.1">
    <property type="nucleotide sequence ID" value="NZ_JBEXVS010000089.1"/>
</dbReference>
<evidence type="ECO:0000313" key="1">
    <source>
        <dbReference type="EMBL" id="MFF0003410.1"/>
    </source>
</evidence>